<comment type="similarity">
    <text evidence="1">Belongs to the peptidase S28 family.</text>
</comment>
<keyword evidence="3" id="KW-0732">Signal</keyword>
<organism evidence="6 7">
    <name type="scientific">Escallonia rubra</name>
    <dbReference type="NCBI Taxonomy" id="112253"/>
    <lineage>
        <taxon>Eukaryota</taxon>
        <taxon>Viridiplantae</taxon>
        <taxon>Streptophyta</taxon>
        <taxon>Embryophyta</taxon>
        <taxon>Tracheophyta</taxon>
        <taxon>Spermatophyta</taxon>
        <taxon>Magnoliopsida</taxon>
        <taxon>eudicotyledons</taxon>
        <taxon>Gunneridae</taxon>
        <taxon>Pentapetalae</taxon>
        <taxon>asterids</taxon>
        <taxon>campanulids</taxon>
        <taxon>Escalloniales</taxon>
        <taxon>Escalloniaceae</taxon>
        <taxon>Escallonia</taxon>
    </lineage>
</organism>
<dbReference type="GO" id="GO:0070008">
    <property type="term" value="F:serine-type exopeptidase activity"/>
    <property type="evidence" value="ECO:0007669"/>
    <property type="project" value="InterPro"/>
</dbReference>
<dbReference type="Gene3D" id="3.40.50.1820">
    <property type="entry name" value="alpha/beta hydrolase"/>
    <property type="match status" value="1"/>
</dbReference>
<keyword evidence="4" id="KW-0378">Hydrolase</keyword>
<gene>
    <name evidence="6" type="ORF">RJ640_026815</name>
</gene>
<comment type="caution">
    <text evidence="6">The sequence shown here is derived from an EMBL/GenBank/DDBJ whole genome shotgun (WGS) entry which is preliminary data.</text>
</comment>
<reference evidence="6" key="1">
    <citation type="submission" date="2022-12" db="EMBL/GenBank/DDBJ databases">
        <title>Draft genome assemblies for two species of Escallonia (Escalloniales).</title>
        <authorList>
            <person name="Chanderbali A."/>
            <person name="Dervinis C."/>
            <person name="Anghel I."/>
            <person name="Soltis D."/>
            <person name="Soltis P."/>
            <person name="Zapata F."/>
        </authorList>
    </citation>
    <scope>NUCLEOTIDE SEQUENCE</scope>
    <source>
        <strain evidence="6">UCBG92.1500</strain>
        <tissue evidence="6">Leaf</tissue>
    </source>
</reference>
<sequence length="112" mass="12326">MAELKTIASLLKGNRCLEVQMKMSWKLSGESMPFGNDPYKSAKILGYLNSQQTLAVFAVLIRSLKQNLSSKASHVVVFGGSYEGIGTTWSEKGKLYNRGDTTSTIVHMPQKP</sequence>
<keyword evidence="7" id="KW-1185">Reference proteome</keyword>
<evidence type="ECO:0000256" key="5">
    <source>
        <dbReference type="ARBA" id="ARBA00023180"/>
    </source>
</evidence>
<evidence type="ECO:0000256" key="3">
    <source>
        <dbReference type="ARBA" id="ARBA00022729"/>
    </source>
</evidence>
<keyword evidence="5" id="KW-0325">Glycoprotein</keyword>
<dbReference type="Pfam" id="PF05577">
    <property type="entry name" value="Peptidase_S28"/>
    <property type="match status" value="1"/>
</dbReference>
<dbReference type="AlphaFoldDB" id="A0AA88TZX9"/>
<evidence type="ECO:0000256" key="4">
    <source>
        <dbReference type="ARBA" id="ARBA00022801"/>
    </source>
</evidence>
<accession>A0AA88TZX9</accession>
<dbReference type="GO" id="GO:0008239">
    <property type="term" value="F:dipeptidyl-peptidase activity"/>
    <property type="evidence" value="ECO:0007669"/>
    <property type="project" value="TreeGrafter"/>
</dbReference>
<dbReference type="PANTHER" id="PTHR11010">
    <property type="entry name" value="PROTEASE S28 PRO-X CARBOXYPEPTIDASE-RELATED"/>
    <property type="match status" value="1"/>
</dbReference>
<evidence type="ECO:0000256" key="1">
    <source>
        <dbReference type="ARBA" id="ARBA00011079"/>
    </source>
</evidence>
<dbReference type="EMBL" id="JAVXUO010003148">
    <property type="protein sequence ID" value="KAK2966164.1"/>
    <property type="molecule type" value="Genomic_DNA"/>
</dbReference>
<evidence type="ECO:0000313" key="7">
    <source>
        <dbReference type="Proteomes" id="UP001187471"/>
    </source>
</evidence>
<dbReference type="GO" id="GO:0006508">
    <property type="term" value="P:proteolysis"/>
    <property type="evidence" value="ECO:0007669"/>
    <property type="project" value="UniProtKB-KW"/>
</dbReference>
<protein>
    <submittedName>
        <fullName evidence="6">Uncharacterized protein</fullName>
    </submittedName>
</protein>
<dbReference type="InterPro" id="IPR029058">
    <property type="entry name" value="AB_hydrolase_fold"/>
</dbReference>
<dbReference type="PANTHER" id="PTHR11010:SF31">
    <property type="entry name" value="ALPHA_BETA-HYDROLASES SUPERFAMILY PROTEIN"/>
    <property type="match status" value="1"/>
</dbReference>
<evidence type="ECO:0000313" key="6">
    <source>
        <dbReference type="EMBL" id="KAK2966164.1"/>
    </source>
</evidence>
<proteinExistence type="inferred from homology"/>
<evidence type="ECO:0000256" key="2">
    <source>
        <dbReference type="ARBA" id="ARBA00022670"/>
    </source>
</evidence>
<dbReference type="Proteomes" id="UP001187471">
    <property type="component" value="Unassembled WGS sequence"/>
</dbReference>
<name>A0AA88TZX9_9ASTE</name>
<dbReference type="InterPro" id="IPR008758">
    <property type="entry name" value="Peptidase_S28"/>
</dbReference>
<keyword evidence="2" id="KW-0645">Protease</keyword>